<proteinExistence type="inferred from homology"/>
<dbReference type="Gene3D" id="3.30.2310.20">
    <property type="entry name" value="RelE-like"/>
    <property type="match status" value="1"/>
</dbReference>
<reference evidence="4 5" key="1">
    <citation type="submission" date="2023-08" db="EMBL/GenBank/DDBJ databases">
        <authorList>
            <person name="Folkvardsen B D."/>
            <person name="Norman A."/>
        </authorList>
    </citation>
    <scope>NUCLEOTIDE SEQUENCE [LARGE SCALE GENOMIC DNA]</scope>
    <source>
        <strain evidence="4 5">Mu0050</strain>
    </source>
</reference>
<dbReference type="InterPro" id="IPR051803">
    <property type="entry name" value="TA_system_RelE-like_toxin"/>
</dbReference>
<dbReference type="InterPro" id="IPR035093">
    <property type="entry name" value="RelE/ParE_toxin_dom_sf"/>
</dbReference>
<accession>A0ABN9P7K8</accession>
<name>A0ABN9P7K8_9MYCO</name>
<keyword evidence="5" id="KW-1185">Reference proteome</keyword>
<evidence type="ECO:0000313" key="5">
    <source>
        <dbReference type="Proteomes" id="UP001190466"/>
    </source>
</evidence>
<dbReference type="EMBL" id="OY726395">
    <property type="protein sequence ID" value="CAJ1587408.1"/>
    <property type="molecule type" value="Genomic_DNA"/>
</dbReference>
<dbReference type="RefSeq" id="WP_316513167.1">
    <property type="nucleotide sequence ID" value="NZ_OY726395.1"/>
</dbReference>
<gene>
    <name evidence="4" type="ORF">MU0050_004781</name>
</gene>
<keyword evidence="2" id="KW-1277">Toxin-antitoxin system</keyword>
<dbReference type="InterPro" id="IPR028344">
    <property type="entry name" value="ParE1/4"/>
</dbReference>
<dbReference type="Pfam" id="PF05016">
    <property type="entry name" value="ParE_toxin"/>
    <property type="match status" value="1"/>
</dbReference>
<dbReference type="Proteomes" id="UP001190466">
    <property type="component" value="Chromosome"/>
</dbReference>
<evidence type="ECO:0000256" key="1">
    <source>
        <dbReference type="ARBA" id="ARBA00006226"/>
    </source>
</evidence>
<organism evidence="4 5">
    <name type="scientific">[Mycobacterium] wendilense</name>
    <dbReference type="NCBI Taxonomy" id="3064284"/>
    <lineage>
        <taxon>Bacteria</taxon>
        <taxon>Bacillati</taxon>
        <taxon>Actinomycetota</taxon>
        <taxon>Actinomycetes</taxon>
        <taxon>Mycobacteriales</taxon>
        <taxon>Mycobacteriaceae</taxon>
        <taxon>Mycolicibacter</taxon>
    </lineage>
</organism>
<sequence length="98" mass="11395">MTRFVLSPAAQADLEEIWDYTHERWGAEQAVGYLREIQRGIERVIANPMIGRACDEVRAGYRKHAIGAHMLYYRIVGGDVIDVVRILHQRMDVDRHFD</sequence>
<dbReference type="PANTHER" id="PTHR33755:SF9">
    <property type="entry name" value="TOXIN PARE1"/>
    <property type="match status" value="1"/>
</dbReference>
<dbReference type="InterPro" id="IPR007712">
    <property type="entry name" value="RelE/ParE_toxin"/>
</dbReference>
<evidence type="ECO:0000256" key="2">
    <source>
        <dbReference type="ARBA" id="ARBA00022649"/>
    </source>
</evidence>
<comment type="similarity">
    <text evidence="1 3">Belongs to the RelE toxin family.</text>
</comment>
<dbReference type="PIRSF" id="PIRSF029218">
    <property type="entry name" value="ParE"/>
    <property type="match status" value="1"/>
</dbReference>
<evidence type="ECO:0000256" key="3">
    <source>
        <dbReference type="PIRNR" id="PIRNR029218"/>
    </source>
</evidence>
<protein>
    <recommendedName>
        <fullName evidence="3">Toxin</fullName>
    </recommendedName>
</protein>
<dbReference type="PANTHER" id="PTHR33755">
    <property type="entry name" value="TOXIN PARE1-RELATED"/>
    <property type="match status" value="1"/>
</dbReference>
<evidence type="ECO:0000313" key="4">
    <source>
        <dbReference type="EMBL" id="CAJ1587408.1"/>
    </source>
</evidence>